<feature type="transmembrane region" description="Helical" evidence="1">
    <location>
        <begin position="167"/>
        <end position="187"/>
    </location>
</feature>
<name>A0AAV4YBU1_CAEEX</name>
<evidence type="ECO:0000313" key="2">
    <source>
        <dbReference type="EMBL" id="GIZ04951.1"/>
    </source>
</evidence>
<accession>A0AAV4YBU1</accession>
<gene>
    <name evidence="2" type="ORF">CEXT_462701</name>
</gene>
<keyword evidence="1" id="KW-1133">Transmembrane helix</keyword>
<dbReference type="Proteomes" id="UP001054945">
    <property type="component" value="Unassembled WGS sequence"/>
</dbReference>
<keyword evidence="3" id="KW-1185">Reference proteome</keyword>
<evidence type="ECO:0000313" key="3">
    <source>
        <dbReference type="Proteomes" id="UP001054945"/>
    </source>
</evidence>
<evidence type="ECO:0000256" key="1">
    <source>
        <dbReference type="SAM" id="Phobius"/>
    </source>
</evidence>
<comment type="caution">
    <text evidence="2">The sequence shown here is derived from an EMBL/GenBank/DDBJ whole genome shotgun (WGS) entry which is preliminary data.</text>
</comment>
<proteinExistence type="predicted"/>
<sequence>MITPQWQAPTFTSRMYPCGNDYYHNEKGEDELPILGFLGWNYDWIKTVISVDIYEIIFSMNPYGDELYYPPMSVKSHSDNFISFRFKTGCLAGNETYLISITAQFMITPQWQATTFTCRAGKTAYFRIYLTSPMLLFYGTNFLFWAFGGLNMTRLKCAGETAYFRIYLTSPMLGTNFLFWAFGAFGVEI</sequence>
<feature type="transmembrane region" description="Helical" evidence="1">
    <location>
        <begin position="128"/>
        <end position="147"/>
    </location>
</feature>
<keyword evidence="1" id="KW-0472">Membrane</keyword>
<keyword evidence="1" id="KW-0812">Transmembrane</keyword>
<protein>
    <submittedName>
        <fullName evidence="2">Uncharacterized protein</fullName>
    </submittedName>
</protein>
<dbReference type="AlphaFoldDB" id="A0AAV4YBU1"/>
<dbReference type="EMBL" id="BPLR01019171">
    <property type="protein sequence ID" value="GIZ04951.1"/>
    <property type="molecule type" value="Genomic_DNA"/>
</dbReference>
<reference evidence="2 3" key="1">
    <citation type="submission" date="2021-06" db="EMBL/GenBank/DDBJ databases">
        <title>Caerostris extrusa draft genome.</title>
        <authorList>
            <person name="Kono N."/>
            <person name="Arakawa K."/>
        </authorList>
    </citation>
    <scope>NUCLEOTIDE SEQUENCE [LARGE SCALE GENOMIC DNA]</scope>
</reference>
<organism evidence="2 3">
    <name type="scientific">Caerostris extrusa</name>
    <name type="common">Bark spider</name>
    <name type="synonym">Caerostris bankana</name>
    <dbReference type="NCBI Taxonomy" id="172846"/>
    <lineage>
        <taxon>Eukaryota</taxon>
        <taxon>Metazoa</taxon>
        <taxon>Ecdysozoa</taxon>
        <taxon>Arthropoda</taxon>
        <taxon>Chelicerata</taxon>
        <taxon>Arachnida</taxon>
        <taxon>Araneae</taxon>
        <taxon>Araneomorphae</taxon>
        <taxon>Entelegynae</taxon>
        <taxon>Araneoidea</taxon>
        <taxon>Araneidae</taxon>
        <taxon>Caerostris</taxon>
    </lineage>
</organism>